<evidence type="ECO:0000313" key="6">
    <source>
        <dbReference type="Proteomes" id="UP000004095"/>
    </source>
</evidence>
<evidence type="ECO:0000256" key="2">
    <source>
        <dbReference type="ARBA" id="ARBA00023125"/>
    </source>
</evidence>
<organism evidence="5 6">
    <name type="scientific">Microscilla marina ATCC 23134</name>
    <dbReference type="NCBI Taxonomy" id="313606"/>
    <lineage>
        <taxon>Bacteria</taxon>
        <taxon>Pseudomonadati</taxon>
        <taxon>Bacteroidota</taxon>
        <taxon>Cytophagia</taxon>
        <taxon>Cytophagales</taxon>
        <taxon>Microscillaceae</taxon>
        <taxon>Microscilla</taxon>
    </lineage>
</organism>
<dbReference type="GO" id="GO:0003677">
    <property type="term" value="F:DNA binding"/>
    <property type="evidence" value="ECO:0007669"/>
    <property type="project" value="UniProtKB-KW"/>
</dbReference>
<dbReference type="SUPFAM" id="SSF46894">
    <property type="entry name" value="C-terminal effector domain of the bipartite response regulators"/>
    <property type="match status" value="1"/>
</dbReference>
<dbReference type="InterPro" id="IPR011006">
    <property type="entry name" value="CheY-like_superfamily"/>
</dbReference>
<dbReference type="PANTHER" id="PTHR44591:SF23">
    <property type="entry name" value="CHEY SUBFAMILY"/>
    <property type="match status" value="1"/>
</dbReference>
<dbReference type="EMBL" id="AAWS01000005">
    <property type="protein sequence ID" value="EAY30823.1"/>
    <property type="molecule type" value="Genomic_DNA"/>
</dbReference>
<dbReference type="Gene3D" id="3.40.50.2300">
    <property type="match status" value="1"/>
</dbReference>
<reference evidence="5 6" key="1">
    <citation type="submission" date="2007-01" db="EMBL/GenBank/DDBJ databases">
        <authorList>
            <person name="Haygood M."/>
            <person name="Podell S."/>
            <person name="Anderson C."/>
            <person name="Hopkinson B."/>
            <person name="Roe K."/>
            <person name="Barbeau K."/>
            <person name="Gaasterland T."/>
            <person name="Ferriera S."/>
            <person name="Johnson J."/>
            <person name="Kravitz S."/>
            <person name="Beeson K."/>
            <person name="Sutton G."/>
            <person name="Rogers Y.-H."/>
            <person name="Friedman R."/>
            <person name="Frazier M."/>
            <person name="Venter J.C."/>
        </authorList>
    </citation>
    <scope>NUCLEOTIDE SEQUENCE [LARGE SCALE GENOMIC DNA]</scope>
    <source>
        <strain evidence="5 6">ATCC 23134</strain>
    </source>
</reference>
<dbReference type="Pfam" id="PF00072">
    <property type="entry name" value="Response_reg"/>
    <property type="match status" value="1"/>
</dbReference>
<dbReference type="AlphaFoldDB" id="A1ZFP9"/>
<dbReference type="Proteomes" id="UP000004095">
    <property type="component" value="Unassembled WGS sequence"/>
</dbReference>
<dbReference type="Gene3D" id="1.10.10.10">
    <property type="entry name" value="Winged helix-like DNA-binding domain superfamily/Winged helix DNA-binding domain"/>
    <property type="match status" value="1"/>
</dbReference>
<feature type="domain" description="Response regulatory" evidence="4">
    <location>
        <begin position="5"/>
        <end position="123"/>
    </location>
</feature>
<dbReference type="RefSeq" id="WP_002694529.1">
    <property type="nucleotide sequence ID" value="NZ_AAWS01000005.1"/>
</dbReference>
<dbReference type="PROSITE" id="PS50110">
    <property type="entry name" value="RESPONSE_REGULATORY"/>
    <property type="match status" value="1"/>
</dbReference>
<protein>
    <submittedName>
        <fullName evidence="5">Two-component hybrid sensor and regulator</fullName>
    </submittedName>
</protein>
<dbReference type="OrthoDB" id="7631574at2"/>
<dbReference type="PANTHER" id="PTHR44591">
    <property type="entry name" value="STRESS RESPONSE REGULATOR PROTEIN 1"/>
    <property type="match status" value="1"/>
</dbReference>
<evidence type="ECO:0000259" key="4">
    <source>
        <dbReference type="PROSITE" id="PS50110"/>
    </source>
</evidence>
<gene>
    <name evidence="5" type="ORF">M23134_01147</name>
</gene>
<dbReference type="InterPro" id="IPR050595">
    <property type="entry name" value="Bact_response_regulator"/>
</dbReference>
<keyword evidence="6" id="KW-1185">Reference proteome</keyword>
<dbReference type="eggNOG" id="COG3437">
    <property type="taxonomic scope" value="Bacteria"/>
</dbReference>
<feature type="modified residue" description="4-aspartylphosphate" evidence="3">
    <location>
        <position position="55"/>
    </location>
</feature>
<comment type="caution">
    <text evidence="5">The sequence shown here is derived from an EMBL/GenBank/DDBJ whole genome shotgun (WGS) entry which is preliminary data.</text>
</comment>
<proteinExistence type="predicted"/>
<dbReference type="InterPro" id="IPR036388">
    <property type="entry name" value="WH-like_DNA-bd_sf"/>
</dbReference>
<dbReference type="SMART" id="SM00448">
    <property type="entry name" value="REC"/>
    <property type="match status" value="1"/>
</dbReference>
<keyword evidence="1 3" id="KW-0597">Phosphoprotein</keyword>
<evidence type="ECO:0000313" key="5">
    <source>
        <dbReference type="EMBL" id="EAY30823.1"/>
    </source>
</evidence>
<dbReference type="InterPro" id="IPR016032">
    <property type="entry name" value="Sig_transdc_resp-reg_C-effctor"/>
</dbReference>
<name>A1ZFP9_MICM2</name>
<dbReference type="InterPro" id="IPR001789">
    <property type="entry name" value="Sig_transdc_resp-reg_receiver"/>
</dbReference>
<sequence length="274" mass="31726">MKEYRVLAIDDEQYNLDVYLQLFEDKTNYELMVANNGTMGYEIAIELLPDLIITDWQMPDIDGITLITKFKAEKNTQDIPIIVATGAMTSPKDLKTALTSGAIDYVRKPIDEVELLARVNVALRLAAAYAEVKLAKEQQQRQLATLTLQSNHKDKLLTQIQQKLEQAPISVKPFLKPIIKEISSEVRFSQDWDSFKMHFEQVHPQFFARLQRKYAELTPYELKFCAYTKMNLSTKEIADLLNITPRSTQVTRGRIKKKMGLDKTCDFREYFLKY</sequence>
<dbReference type="GO" id="GO:0006355">
    <property type="term" value="P:regulation of DNA-templated transcription"/>
    <property type="evidence" value="ECO:0007669"/>
    <property type="project" value="InterPro"/>
</dbReference>
<evidence type="ECO:0000256" key="1">
    <source>
        <dbReference type="ARBA" id="ARBA00022553"/>
    </source>
</evidence>
<accession>A1ZFP9</accession>
<dbReference type="SUPFAM" id="SSF52172">
    <property type="entry name" value="CheY-like"/>
    <property type="match status" value="1"/>
</dbReference>
<dbReference type="GO" id="GO:0000160">
    <property type="term" value="P:phosphorelay signal transduction system"/>
    <property type="evidence" value="ECO:0007669"/>
    <property type="project" value="InterPro"/>
</dbReference>
<keyword evidence="2" id="KW-0238">DNA-binding</keyword>
<evidence type="ECO:0000256" key="3">
    <source>
        <dbReference type="PROSITE-ProRule" id="PRU00169"/>
    </source>
</evidence>